<evidence type="ECO:0000313" key="3">
    <source>
        <dbReference type="Proteomes" id="UP000019140"/>
    </source>
</evidence>
<name>W4MF41_9BACT</name>
<dbReference type="SUPFAM" id="SSF51679">
    <property type="entry name" value="Bacterial luciferase-like"/>
    <property type="match status" value="1"/>
</dbReference>
<keyword evidence="3" id="KW-1185">Reference proteome</keyword>
<protein>
    <recommendedName>
        <fullName evidence="1">Luciferase-like domain-containing protein</fullName>
    </recommendedName>
</protein>
<dbReference type="Pfam" id="PF00296">
    <property type="entry name" value="Bac_luciferase"/>
    <property type="match status" value="1"/>
</dbReference>
<dbReference type="GO" id="GO:0005829">
    <property type="term" value="C:cytosol"/>
    <property type="evidence" value="ECO:0007669"/>
    <property type="project" value="TreeGrafter"/>
</dbReference>
<dbReference type="InterPro" id="IPR050766">
    <property type="entry name" value="Bact_Lucif_Oxidored"/>
</dbReference>
<evidence type="ECO:0000259" key="1">
    <source>
        <dbReference type="Pfam" id="PF00296"/>
    </source>
</evidence>
<sequence>MRFHWFHLMPYPDLPDDFKSKYRSVWVDVPSELYDPEKGHRVYHEYLDQLEFADSLGFDGICVNEHHQNAYGLMPSPNLMGAALARRTSNAALVVMGNSIALYNPPVRVAEEFAMLDVMSGWPVDRRFSRRHVNGYQFLLRPAPGSAAGKIR</sequence>
<dbReference type="GO" id="GO:0016705">
    <property type="term" value="F:oxidoreductase activity, acting on paired donors, with incorporation or reduction of molecular oxygen"/>
    <property type="evidence" value="ECO:0007669"/>
    <property type="project" value="InterPro"/>
</dbReference>
<dbReference type="HOGENOM" id="CLU_1718985_0_0_7"/>
<dbReference type="InterPro" id="IPR036661">
    <property type="entry name" value="Luciferase-like_sf"/>
</dbReference>
<reference evidence="2 3" key="1">
    <citation type="journal article" date="2014" name="Nature">
        <title>An environmental bacterial taxon with a large and distinct metabolic repertoire.</title>
        <authorList>
            <person name="Wilson M.C."/>
            <person name="Mori T."/>
            <person name="Ruckert C."/>
            <person name="Uria A.R."/>
            <person name="Helf M.J."/>
            <person name="Takada K."/>
            <person name="Gernert C."/>
            <person name="Steffens U.A."/>
            <person name="Heycke N."/>
            <person name="Schmitt S."/>
            <person name="Rinke C."/>
            <person name="Helfrich E.J."/>
            <person name="Brachmann A.O."/>
            <person name="Gurgui C."/>
            <person name="Wakimoto T."/>
            <person name="Kracht M."/>
            <person name="Crusemann M."/>
            <person name="Hentschel U."/>
            <person name="Abe I."/>
            <person name="Matsunaga S."/>
            <person name="Kalinowski J."/>
            <person name="Takeyama H."/>
            <person name="Piel J."/>
        </authorList>
    </citation>
    <scope>NUCLEOTIDE SEQUENCE [LARGE SCALE GENOMIC DNA]</scope>
    <source>
        <strain evidence="3">TSY2</strain>
    </source>
</reference>
<gene>
    <name evidence="2" type="ORF">ETSY2_02225</name>
</gene>
<proteinExistence type="predicted"/>
<dbReference type="Gene3D" id="3.20.20.30">
    <property type="entry name" value="Luciferase-like domain"/>
    <property type="match status" value="1"/>
</dbReference>
<dbReference type="EMBL" id="AZHX01000087">
    <property type="protein sequence ID" value="ETX08969.1"/>
    <property type="molecule type" value="Genomic_DNA"/>
</dbReference>
<dbReference type="Proteomes" id="UP000019140">
    <property type="component" value="Unassembled WGS sequence"/>
</dbReference>
<organism evidence="2 3">
    <name type="scientific">Candidatus Entotheonella gemina</name>
    <dbReference type="NCBI Taxonomy" id="1429439"/>
    <lineage>
        <taxon>Bacteria</taxon>
        <taxon>Pseudomonadati</taxon>
        <taxon>Nitrospinota/Tectimicrobiota group</taxon>
        <taxon>Candidatus Tectimicrobiota</taxon>
        <taxon>Candidatus Entotheonellia</taxon>
        <taxon>Candidatus Entotheonellales</taxon>
        <taxon>Candidatus Entotheonellaceae</taxon>
        <taxon>Candidatus Entotheonella</taxon>
    </lineage>
</organism>
<feature type="domain" description="Luciferase-like" evidence="1">
    <location>
        <begin position="41"/>
        <end position="121"/>
    </location>
</feature>
<dbReference type="PANTHER" id="PTHR30137:SF6">
    <property type="entry name" value="LUCIFERASE-LIKE MONOOXYGENASE"/>
    <property type="match status" value="1"/>
</dbReference>
<dbReference type="PANTHER" id="PTHR30137">
    <property type="entry name" value="LUCIFERASE-LIKE MONOOXYGENASE"/>
    <property type="match status" value="1"/>
</dbReference>
<evidence type="ECO:0000313" key="2">
    <source>
        <dbReference type="EMBL" id="ETX08969.1"/>
    </source>
</evidence>
<dbReference type="InterPro" id="IPR011251">
    <property type="entry name" value="Luciferase-like_dom"/>
</dbReference>
<comment type="caution">
    <text evidence="2">The sequence shown here is derived from an EMBL/GenBank/DDBJ whole genome shotgun (WGS) entry which is preliminary data.</text>
</comment>
<accession>W4MF41</accession>
<dbReference type="AlphaFoldDB" id="W4MF41"/>